<comment type="caution">
    <text evidence="1">The sequence shown here is derived from an EMBL/GenBank/DDBJ whole genome shotgun (WGS) entry which is preliminary data.</text>
</comment>
<dbReference type="InterPro" id="IPR008949">
    <property type="entry name" value="Isoprenoid_synthase_dom_sf"/>
</dbReference>
<dbReference type="SFLD" id="SFLDS00005">
    <property type="entry name" value="Isoprenoid_Synthase_Type_I"/>
    <property type="match status" value="1"/>
</dbReference>
<dbReference type="InterPro" id="IPR017827">
    <property type="entry name" value="HSQ_synthase_HpnC"/>
</dbReference>
<accession>A0ABW1GZQ2</accession>
<dbReference type="Proteomes" id="UP001596226">
    <property type="component" value="Unassembled WGS sequence"/>
</dbReference>
<gene>
    <name evidence="1" type="primary">hpnC</name>
    <name evidence="1" type="ORF">ACFQGL_06010</name>
</gene>
<dbReference type="SUPFAM" id="SSF48576">
    <property type="entry name" value="Terpenoid synthases"/>
    <property type="match status" value="1"/>
</dbReference>
<keyword evidence="1" id="KW-0808">Transferase</keyword>
<keyword evidence="2" id="KW-1185">Reference proteome</keyword>
<reference evidence="2" key="1">
    <citation type="journal article" date="2019" name="Int. J. Syst. Evol. Microbiol.">
        <title>The Global Catalogue of Microorganisms (GCM) 10K type strain sequencing project: providing services to taxonomists for standard genome sequencing and annotation.</title>
        <authorList>
            <consortium name="The Broad Institute Genomics Platform"/>
            <consortium name="The Broad Institute Genome Sequencing Center for Infectious Disease"/>
            <person name="Wu L."/>
            <person name="Ma J."/>
        </authorList>
    </citation>
    <scope>NUCLEOTIDE SEQUENCE [LARGE SCALE GENOMIC DNA]</scope>
    <source>
        <strain evidence="2">CGMCC 4.7144</strain>
    </source>
</reference>
<protein>
    <submittedName>
        <fullName evidence="1">Squalene synthase HpnC</fullName>
        <ecNumber evidence="1">2.5.1.21</ecNumber>
    </submittedName>
</protein>
<evidence type="ECO:0000313" key="2">
    <source>
        <dbReference type="Proteomes" id="UP001596226"/>
    </source>
</evidence>
<dbReference type="InterPro" id="IPR002060">
    <property type="entry name" value="Squ/phyt_synthse"/>
</dbReference>
<dbReference type="SFLD" id="SFLDG01018">
    <property type="entry name" value="Squalene/Phytoene_Synthase_Lik"/>
    <property type="match status" value="1"/>
</dbReference>
<dbReference type="SFLD" id="SFLDG01212">
    <property type="entry name" value="Phytoene_synthase_like"/>
    <property type="match status" value="1"/>
</dbReference>
<name>A0ABW1GZQ2_9ACTN</name>
<dbReference type="InterPro" id="IPR044843">
    <property type="entry name" value="Trans_IPPS_bact-type"/>
</dbReference>
<dbReference type="GO" id="GO:0051996">
    <property type="term" value="F:squalene synthase [NAD(P)H] activity"/>
    <property type="evidence" value="ECO:0007669"/>
    <property type="project" value="UniProtKB-EC"/>
</dbReference>
<organism evidence="1 2">
    <name type="scientific">Micromonospora vulcania</name>
    <dbReference type="NCBI Taxonomy" id="1441873"/>
    <lineage>
        <taxon>Bacteria</taxon>
        <taxon>Bacillati</taxon>
        <taxon>Actinomycetota</taxon>
        <taxon>Actinomycetes</taxon>
        <taxon>Micromonosporales</taxon>
        <taxon>Micromonosporaceae</taxon>
        <taxon>Micromonospora</taxon>
    </lineage>
</organism>
<dbReference type="PANTHER" id="PTHR31480">
    <property type="entry name" value="BIFUNCTIONAL LYCOPENE CYCLASE/PHYTOENE SYNTHASE"/>
    <property type="match status" value="1"/>
</dbReference>
<dbReference type="Pfam" id="PF00494">
    <property type="entry name" value="SQS_PSY"/>
    <property type="match status" value="1"/>
</dbReference>
<dbReference type="NCBIfam" id="TIGR03464">
    <property type="entry name" value="HpnC"/>
    <property type="match status" value="1"/>
</dbReference>
<dbReference type="EMBL" id="JBHSQS010000003">
    <property type="protein sequence ID" value="MFC5922894.1"/>
    <property type="molecule type" value="Genomic_DNA"/>
</dbReference>
<proteinExistence type="predicted"/>
<dbReference type="Gene3D" id="1.10.600.10">
    <property type="entry name" value="Farnesyl Diphosphate Synthase"/>
    <property type="match status" value="1"/>
</dbReference>
<evidence type="ECO:0000313" key="1">
    <source>
        <dbReference type="EMBL" id="MFC5922894.1"/>
    </source>
</evidence>
<dbReference type="EC" id="2.5.1.21" evidence="1"/>
<dbReference type="RefSeq" id="WP_377506583.1">
    <property type="nucleotide sequence ID" value="NZ_JBHSQS010000003.1"/>
</dbReference>
<sequence length="285" mass="31598">MNPPAVAPATRRIEQARAQENFPVALRVLPRRRRRDLLALYRYARHVDDLGDEPLAPGVDRLAALDEVETELRALYAGRPVTDRVVRALAPTVAECRLPLEPLLRLVEANRVDQHVRRYATFAQLVDYCTLSANPVGELVLHVFGQAGTARLALSDRICTALQLVEHLQDVAEDHRRGRVYLPAEDLDRFGVTEADLAGPTADRRLRELIGFEAERARAWLEAGAPLVADLHGWARLAVGGYLAGGRATLDALADADHDPLRVTVRPRGRRVFGRWLSAMVRSAG</sequence>